<evidence type="ECO:0000313" key="2">
    <source>
        <dbReference type="EMBL" id="NYJ05423.1"/>
    </source>
</evidence>
<gene>
    <name evidence="2" type="ORF">GGQ55_001701</name>
</gene>
<keyword evidence="3" id="KW-1185">Reference proteome</keyword>
<dbReference type="Proteomes" id="UP000541969">
    <property type="component" value="Unassembled WGS sequence"/>
</dbReference>
<feature type="region of interest" description="Disordered" evidence="1">
    <location>
        <begin position="1"/>
        <end position="88"/>
    </location>
</feature>
<reference evidence="2 3" key="1">
    <citation type="submission" date="2020-07" db="EMBL/GenBank/DDBJ databases">
        <title>Sequencing the genomes of 1000 actinobacteria strains.</title>
        <authorList>
            <person name="Klenk H.-P."/>
        </authorList>
    </citation>
    <scope>NUCLEOTIDE SEQUENCE [LARGE SCALE GENOMIC DNA]</scope>
    <source>
        <strain evidence="2 3">DSM 104001</strain>
    </source>
</reference>
<name>A0A853CH95_9ACTN</name>
<organism evidence="2 3">
    <name type="scientific">Petropleomorpha daqingensis</name>
    <dbReference type="NCBI Taxonomy" id="2026353"/>
    <lineage>
        <taxon>Bacteria</taxon>
        <taxon>Bacillati</taxon>
        <taxon>Actinomycetota</taxon>
        <taxon>Actinomycetes</taxon>
        <taxon>Geodermatophilales</taxon>
        <taxon>Geodermatophilaceae</taxon>
        <taxon>Petropleomorpha</taxon>
    </lineage>
</organism>
<dbReference type="AlphaFoldDB" id="A0A853CH95"/>
<evidence type="ECO:0000256" key="1">
    <source>
        <dbReference type="SAM" id="MobiDB-lite"/>
    </source>
</evidence>
<comment type="caution">
    <text evidence="2">The sequence shown here is derived from an EMBL/GenBank/DDBJ whole genome shotgun (WGS) entry which is preliminary data.</text>
</comment>
<sequence>MSTDRNDAGDGRDEGAGWREPSHLGGGQDRSGEPDRSAPWEPPGWSLPPAERGPAQEEYQGPPPTAEPPAADRAGGWLGSWGGPAEEPLVVGESSAQDWAIRHGWTLSDGTGPQDAVLQELIDTAPARRIGKEHRATGVVRGRAGSIELVAFDVTYVSGRVRQVEYAVTAAPVLIPLPRMRLSPARLWKHRTGGLLQLPSGDAEFDTRWVLLTEQDTPELRRLVADPAVRGLLLAGDDRDEFWTAGGHLAAIRALPHRGSLIEHHARLLGACLGALAGV</sequence>
<dbReference type="EMBL" id="JACBZT010000001">
    <property type="protein sequence ID" value="NYJ05423.1"/>
    <property type="molecule type" value="Genomic_DNA"/>
</dbReference>
<accession>A0A853CH95</accession>
<proteinExistence type="predicted"/>
<evidence type="ECO:0000313" key="3">
    <source>
        <dbReference type="Proteomes" id="UP000541969"/>
    </source>
</evidence>
<dbReference type="RefSeq" id="WP_179716056.1">
    <property type="nucleotide sequence ID" value="NZ_JACBZT010000001.1"/>
</dbReference>
<protein>
    <submittedName>
        <fullName evidence="2">Uncharacterized protein</fullName>
    </submittedName>
</protein>
<feature type="compositionally biased region" description="Basic and acidic residues" evidence="1">
    <location>
        <begin position="1"/>
        <end position="22"/>
    </location>
</feature>